<dbReference type="InterPro" id="IPR036691">
    <property type="entry name" value="Endo/exonu/phosph_ase_sf"/>
</dbReference>
<keyword evidence="2" id="KW-1185">Reference proteome</keyword>
<dbReference type="PANTHER" id="PTHR35218:SF9">
    <property type="entry name" value="ENDONUCLEASE_EXONUCLEASE_PHOSPHATASE DOMAIN-CONTAINING PROTEIN"/>
    <property type="match status" value="1"/>
</dbReference>
<name>A0A5D2FIU7_GOSDA</name>
<dbReference type="AlphaFoldDB" id="A0A5D2FIU7"/>
<evidence type="ECO:0000313" key="2">
    <source>
        <dbReference type="Proteomes" id="UP000323506"/>
    </source>
</evidence>
<dbReference type="Gene3D" id="3.60.10.10">
    <property type="entry name" value="Endonuclease/exonuclease/phosphatase"/>
    <property type="match status" value="1"/>
</dbReference>
<protein>
    <recommendedName>
        <fullName evidence="3">Endonuclease/exonuclease/phosphatase domain-containing protein</fullName>
    </recommendedName>
</protein>
<evidence type="ECO:0000313" key="1">
    <source>
        <dbReference type="EMBL" id="TYH05864.1"/>
    </source>
</evidence>
<reference evidence="1 2" key="1">
    <citation type="submission" date="2019-06" db="EMBL/GenBank/DDBJ databases">
        <title>WGS assembly of Gossypium darwinii.</title>
        <authorList>
            <person name="Chen Z.J."/>
            <person name="Sreedasyam A."/>
            <person name="Ando A."/>
            <person name="Song Q."/>
            <person name="De L."/>
            <person name="Hulse-Kemp A."/>
            <person name="Ding M."/>
            <person name="Ye W."/>
            <person name="Kirkbride R."/>
            <person name="Jenkins J."/>
            <person name="Plott C."/>
            <person name="Lovell J."/>
            <person name="Lin Y.-M."/>
            <person name="Vaughn R."/>
            <person name="Liu B."/>
            <person name="Li W."/>
            <person name="Simpson S."/>
            <person name="Scheffler B."/>
            <person name="Saski C."/>
            <person name="Grover C."/>
            <person name="Hu G."/>
            <person name="Conover J."/>
            <person name="Carlson J."/>
            <person name="Shu S."/>
            <person name="Boston L."/>
            <person name="Williams M."/>
            <person name="Peterson D."/>
            <person name="Mcgee K."/>
            <person name="Jones D."/>
            <person name="Wendel J."/>
            <person name="Stelly D."/>
            <person name="Grimwood J."/>
            <person name="Schmutz J."/>
        </authorList>
    </citation>
    <scope>NUCLEOTIDE SEQUENCE [LARGE SCALE GENOMIC DNA]</scope>
    <source>
        <strain evidence="1">1808015.09</strain>
    </source>
</reference>
<dbReference type="PANTHER" id="PTHR35218">
    <property type="entry name" value="RNASE H DOMAIN-CONTAINING PROTEIN"/>
    <property type="match status" value="1"/>
</dbReference>
<proteinExistence type="predicted"/>
<sequence>MKILNWNCCGVGNPTTVHELKQLLVANAPDIVFICETKIGSNGFLRIRNMCRMEGCLAISLEGKSGGLALFMDDGEVLRFTGFYGQTDPSLRQQSWDMLRRVKSKVNEGWTTLMDEFCDILEELNLTDVKTCNGWFTWTNNRDGNRLQAQRGEDNNRVWFRYDTCWAKEQEFKDIITSIWYKEDRNMLEKIELTRDNMGPWQYQYYRRLKYKIKGLEKEISKLMDGPTNERSMSLLKQARSKLGHFYDWLREGDRNTCYFYIRASGRIKKE</sequence>
<dbReference type="Proteomes" id="UP000323506">
    <property type="component" value="Chromosome A08"/>
</dbReference>
<gene>
    <name evidence="1" type="ORF">ES288_A08G113700v1</name>
</gene>
<dbReference type="EMBL" id="CM017695">
    <property type="protein sequence ID" value="TYH05864.1"/>
    <property type="molecule type" value="Genomic_DNA"/>
</dbReference>
<accession>A0A5D2FIU7</accession>
<organism evidence="1 2">
    <name type="scientific">Gossypium darwinii</name>
    <name type="common">Darwin's cotton</name>
    <name type="synonym">Gossypium barbadense var. darwinii</name>
    <dbReference type="NCBI Taxonomy" id="34276"/>
    <lineage>
        <taxon>Eukaryota</taxon>
        <taxon>Viridiplantae</taxon>
        <taxon>Streptophyta</taxon>
        <taxon>Embryophyta</taxon>
        <taxon>Tracheophyta</taxon>
        <taxon>Spermatophyta</taxon>
        <taxon>Magnoliopsida</taxon>
        <taxon>eudicotyledons</taxon>
        <taxon>Gunneridae</taxon>
        <taxon>Pentapetalae</taxon>
        <taxon>rosids</taxon>
        <taxon>malvids</taxon>
        <taxon>Malvales</taxon>
        <taxon>Malvaceae</taxon>
        <taxon>Malvoideae</taxon>
        <taxon>Gossypium</taxon>
    </lineage>
</organism>
<evidence type="ECO:0008006" key="3">
    <source>
        <dbReference type="Google" id="ProtNLM"/>
    </source>
</evidence>
<dbReference type="SUPFAM" id="SSF56219">
    <property type="entry name" value="DNase I-like"/>
    <property type="match status" value="1"/>
</dbReference>